<organism evidence="2 3">
    <name type="scientific">Atta colombica</name>
    <dbReference type="NCBI Taxonomy" id="520822"/>
    <lineage>
        <taxon>Eukaryota</taxon>
        <taxon>Metazoa</taxon>
        <taxon>Ecdysozoa</taxon>
        <taxon>Arthropoda</taxon>
        <taxon>Hexapoda</taxon>
        <taxon>Insecta</taxon>
        <taxon>Pterygota</taxon>
        <taxon>Neoptera</taxon>
        <taxon>Endopterygota</taxon>
        <taxon>Hymenoptera</taxon>
        <taxon>Apocrita</taxon>
        <taxon>Aculeata</taxon>
        <taxon>Formicoidea</taxon>
        <taxon>Formicidae</taxon>
        <taxon>Myrmicinae</taxon>
        <taxon>Atta</taxon>
    </lineage>
</organism>
<feature type="transmembrane region" description="Helical" evidence="1">
    <location>
        <begin position="425"/>
        <end position="445"/>
    </location>
</feature>
<gene>
    <name evidence="2" type="ORF">ALC53_06699</name>
</gene>
<keyword evidence="1" id="KW-1133">Transmembrane helix</keyword>
<dbReference type="Proteomes" id="UP000078540">
    <property type="component" value="Unassembled WGS sequence"/>
</dbReference>
<keyword evidence="1" id="KW-0472">Membrane</keyword>
<dbReference type="STRING" id="520822.A0A151I387"/>
<proteinExistence type="predicted"/>
<accession>A0A151I387</accession>
<evidence type="ECO:0000256" key="1">
    <source>
        <dbReference type="SAM" id="Phobius"/>
    </source>
</evidence>
<dbReference type="PANTHER" id="PTHR21329:SF3">
    <property type="entry name" value="PHOSPHATIDYLINOSITOL N-ACETYLGLUCOSAMINYLTRANSFERASE SUBUNIT Q"/>
    <property type="match status" value="1"/>
</dbReference>
<feature type="transmembrane region" description="Helical" evidence="1">
    <location>
        <begin position="387"/>
        <end position="404"/>
    </location>
</feature>
<dbReference type="GO" id="GO:0016020">
    <property type="term" value="C:membrane"/>
    <property type="evidence" value="ECO:0007669"/>
    <property type="project" value="InterPro"/>
</dbReference>
<dbReference type="GO" id="GO:0006506">
    <property type="term" value="P:GPI anchor biosynthetic process"/>
    <property type="evidence" value="ECO:0007669"/>
    <property type="project" value="InterPro"/>
</dbReference>
<reference evidence="2 3" key="1">
    <citation type="submission" date="2015-09" db="EMBL/GenBank/DDBJ databases">
        <title>Atta colombica WGS genome.</title>
        <authorList>
            <person name="Nygaard S."/>
            <person name="Hu H."/>
            <person name="Boomsma J."/>
            <person name="Zhang G."/>
        </authorList>
    </citation>
    <scope>NUCLEOTIDE SEQUENCE [LARGE SCALE GENOMIC DNA]</scope>
    <source>
        <strain evidence="2">Treedump-2</strain>
        <tissue evidence="2">Whole body</tissue>
    </source>
</reference>
<dbReference type="Pfam" id="PF05024">
    <property type="entry name" value="Gpi1"/>
    <property type="match status" value="2"/>
</dbReference>
<dbReference type="EMBL" id="KQ976507">
    <property type="protein sequence ID" value="KYM82787.1"/>
    <property type="molecule type" value="Genomic_DNA"/>
</dbReference>
<sequence>MTNNLLIFIPQTLCTEKSGYVLGKVIHDTCSDLKKFYIISLRKMDPVESTKSTLDIIGYHSNENEAIDEFLERKHANWVHIVTKPSEDGQDKEYCLLKITVNNKKINLSAIRTMIVLYNQRALRETELFESKTTSGDHFHELAKLVQSKKDELKIKSRFVRIWETLLIYYVSFYLHIVSFLSKATDRLLPILKYSSLGLHIHDWLENVKWMLATIIRNRGIKLKTGNYALAIVIDMTLGILVLQLLRYYIEDQPSQLLLNNAEATLIIEISIQQKVVESLKELINWLMGVPAGLKLNHALNNTMGKFFLYHIQLWWTFLIFLKPLLDLAFEVLLLFGKLGITFQISIVADLLALVSFHTYCIYVYAASKKSYNLQITIFKKATIHHRLFNIQLRGITALFRLFLGKKKNPLRERVDSCLYQTDQLFVGTLSFTILLFLMPTTWVYYTVFTLLRLVSIAFGGFLTRLKFYLQVMPVYTFWRWLLRSYCTCSIVDIRLHPSCTQEVTVLSMTMVVAPWRLTWKKCIPDTIICHPSIEWCTILNNIIWGHLLYPL</sequence>
<feature type="transmembrane region" description="Helical" evidence="1">
    <location>
        <begin position="348"/>
        <end position="367"/>
    </location>
</feature>
<dbReference type="PANTHER" id="PTHR21329">
    <property type="entry name" value="PHOSPHATIDYLINOSITOL N-ACETYLGLUCOSAMINYLTRANSFERASE SUBUNIT Q-RELATED"/>
    <property type="match status" value="1"/>
</dbReference>
<dbReference type="InterPro" id="IPR007720">
    <property type="entry name" value="PigQ/GPI1"/>
</dbReference>
<feature type="transmembrane region" description="Helical" evidence="1">
    <location>
        <begin position="314"/>
        <end position="336"/>
    </location>
</feature>
<keyword evidence="2" id="KW-0328">Glycosyltransferase</keyword>
<feature type="transmembrane region" description="Helical" evidence="1">
    <location>
        <begin position="159"/>
        <end position="177"/>
    </location>
</feature>
<dbReference type="AlphaFoldDB" id="A0A151I387"/>
<evidence type="ECO:0000313" key="3">
    <source>
        <dbReference type="Proteomes" id="UP000078540"/>
    </source>
</evidence>
<protein>
    <submittedName>
        <fullName evidence="2">Phosphatidylinositol N-acetylglucosaminyltransferase subunit Q</fullName>
    </submittedName>
</protein>
<dbReference type="GO" id="GO:0005783">
    <property type="term" value="C:endoplasmic reticulum"/>
    <property type="evidence" value="ECO:0007669"/>
    <property type="project" value="TreeGrafter"/>
</dbReference>
<keyword evidence="2" id="KW-0808">Transferase</keyword>
<name>A0A151I387_9HYME</name>
<feature type="transmembrane region" description="Helical" evidence="1">
    <location>
        <begin position="451"/>
        <end position="470"/>
    </location>
</feature>
<feature type="transmembrane region" description="Helical" evidence="1">
    <location>
        <begin position="228"/>
        <end position="250"/>
    </location>
</feature>
<dbReference type="GO" id="GO:0016757">
    <property type="term" value="F:glycosyltransferase activity"/>
    <property type="evidence" value="ECO:0007669"/>
    <property type="project" value="UniProtKB-KW"/>
</dbReference>
<evidence type="ECO:0000313" key="2">
    <source>
        <dbReference type="EMBL" id="KYM82787.1"/>
    </source>
</evidence>
<keyword evidence="3" id="KW-1185">Reference proteome</keyword>
<keyword evidence="1" id="KW-0812">Transmembrane</keyword>